<evidence type="ECO:0008006" key="3">
    <source>
        <dbReference type="Google" id="ProtNLM"/>
    </source>
</evidence>
<protein>
    <recommendedName>
        <fullName evidence="3">Lipid/polyisoprenoid-binding YceI-like domain-containing protein</fullName>
    </recommendedName>
</protein>
<sequence length="73" mass="8305">MITGKAKIDITIAGKQKEYQTCINVRADHELKVNGVLDLDITHFDLKSPKKLLGLVKLDKNIKIIFELFIKIL</sequence>
<dbReference type="EMBL" id="JBHUHY010000002">
    <property type="protein sequence ID" value="MFD2185252.1"/>
    <property type="molecule type" value="Genomic_DNA"/>
</dbReference>
<proteinExistence type="predicted"/>
<dbReference type="Gene3D" id="2.40.128.110">
    <property type="entry name" value="Lipid/polyisoprenoid-binding, YceI-like"/>
    <property type="match status" value="1"/>
</dbReference>
<reference evidence="2" key="1">
    <citation type="journal article" date="2019" name="Int. J. Syst. Evol. Microbiol.">
        <title>The Global Catalogue of Microorganisms (GCM) 10K type strain sequencing project: providing services to taxonomists for standard genome sequencing and annotation.</title>
        <authorList>
            <consortium name="The Broad Institute Genomics Platform"/>
            <consortium name="The Broad Institute Genome Sequencing Center for Infectious Disease"/>
            <person name="Wu L."/>
            <person name="Ma J."/>
        </authorList>
    </citation>
    <scope>NUCLEOTIDE SEQUENCE [LARGE SCALE GENOMIC DNA]</scope>
    <source>
        <strain evidence="2">DT92</strain>
    </source>
</reference>
<evidence type="ECO:0000313" key="1">
    <source>
        <dbReference type="EMBL" id="MFD2185252.1"/>
    </source>
</evidence>
<dbReference type="RefSeq" id="WP_378318204.1">
    <property type="nucleotide sequence ID" value="NZ_JBHUHY010000002.1"/>
</dbReference>
<gene>
    <name evidence="1" type="ORF">ACFSJT_00490</name>
</gene>
<keyword evidence="2" id="KW-1185">Reference proteome</keyword>
<evidence type="ECO:0000313" key="2">
    <source>
        <dbReference type="Proteomes" id="UP001597344"/>
    </source>
</evidence>
<name>A0ABW5ATE8_9FLAO</name>
<comment type="caution">
    <text evidence="1">The sequence shown here is derived from an EMBL/GenBank/DDBJ whole genome shotgun (WGS) entry which is preliminary data.</text>
</comment>
<accession>A0ABW5ATE8</accession>
<dbReference type="Proteomes" id="UP001597344">
    <property type="component" value="Unassembled WGS sequence"/>
</dbReference>
<organism evidence="1 2">
    <name type="scientific">Aquimarina celericrescens</name>
    <dbReference type="NCBI Taxonomy" id="1964542"/>
    <lineage>
        <taxon>Bacteria</taxon>
        <taxon>Pseudomonadati</taxon>
        <taxon>Bacteroidota</taxon>
        <taxon>Flavobacteriia</taxon>
        <taxon>Flavobacteriales</taxon>
        <taxon>Flavobacteriaceae</taxon>
        <taxon>Aquimarina</taxon>
    </lineage>
</organism>
<dbReference type="InterPro" id="IPR036761">
    <property type="entry name" value="TTHA0802/YceI-like_sf"/>
</dbReference>